<evidence type="ECO:0008006" key="4">
    <source>
        <dbReference type="Google" id="ProtNLM"/>
    </source>
</evidence>
<keyword evidence="3" id="KW-1185">Reference proteome</keyword>
<dbReference type="Proteomes" id="UP000838100">
    <property type="component" value="Unassembled WGS sequence"/>
</dbReference>
<proteinExistence type="predicted"/>
<feature type="compositionally biased region" description="Acidic residues" evidence="1">
    <location>
        <begin position="387"/>
        <end position="396"/>
    </location>
</feature>
<comment type="caution">
    <text evidence="2">The sequence shown here is derived from an EMBL/GenBank/DDBJ whole genome shotgun (WGS) entry which is preliminary data.</text>
</comment>
<protein>
    <recommendedName>
        <fullName evidence="4">DUF2066 domain-containing protein</fullName>
    </recommendedName>
</protein>
<name>A0ABM9AG15_9GAMM</name>
<evidence type="ECO:0000256" key="1">
    <source>
        <dbReference type="SAM" id="MobiDB-lite"/>
    </source>
</evidence>
<evidence type="ECO:0000313" key="2">
    <source>
        <dbReference type="EMBL" id="CAH0992059.1"/>
    </source>
</evidence>
<feature type="region of interest" description="Disordered" evidence="1">
    <location>
        <begin position="368"/>
        <end position="399"/>
    </location>
</feature>
<dbReference type="RefSeq" id="WP_237444755.1">
    <property type="nucleotide sequence ID" value="NZ_CAKLPX010000002.1"/>
</dbReference>
<gene>
    <name evidence="2" type="ORF">SIN8267_02174</name>
</gene>
<dbReference type="Pfam" id="PF09839">
    <property type="entry name" value="DUF2066"/>
    <property type="match status" value="1"/>
</dbReference>
<dbReference type="EMBL" id="CAKLPX010000002">
    <property type="protein sequence ID" value="CAH0992059.1"/>
    <property type="molecule type" value="Genomic_DNA"/>
</dbReference>
<accession>A0ABM9AG15</accession>
<dbReference type="InterPro" id="IPR018642">
    <property type="entry name" value="DUF2066"/>
</dbReference>
<evidence type="ECO:0000313" key="3">
    <source>
        <dbReference type="Proteomes" id="UP000838100"/>
    </source>
</evidence>
<reference evidence="2" key="1">
    <citation type="submission" date="2021-12" db="EMBL/GenBank/DDBJ databases">
        <authorList>
            <person name="Rodrigo-Torres L."/>
            <person name="Arahal R. D."/>
            <person name="Lucena T."/>
        </authorList>
    </citation>
    <scope>NUCLEOTIDE SEQUENCE</scope>
    <source>
        <strain evidence="2">CECT 8267</strain>
    </source>
</reference>
<sequence>MPYTYTVARLSRARIQTGLALICLLLAVALLSPPADAVVVDNLFRVETEVADQSNSARLEAQKLALAEVLVRSSGRGDITQQAEIKSVLARPDRLVNSYQYRTVSFTDEETGEQGRRLMLIVDFQPKKITDILRQSSLPIWSSNRASITTWIAVDDSSGRQVVSATNRIPLAEALAANAKRRGLPMLLPVYDMTDIMAVSTDDVWQMQQQSLFAASERYQADAILVGRIVATGESQWRASWTFSHAGEHFSFDSQGQDFNAVLAPVIDNVAEALSRRYAVIVGENSAELQLSIDSIDSFADYTSALLYLRGLEAVRQVGPLYIEGEQVVFALELDGTEEQVWQAISLNRRLKEATAKLIQTPQAAQPPVLTPAAVSDDEAVSRAEDSTEGSAEDSVEVANPAEAEVAPVIVDQPIAPLRYYQWQG</sequence>
<organism evidence="2 3">
    <name type="scientific">Sinobacterium norvegicum</name>
    <dbReference type="NCBI Taxonomy" id="1641715"/>
    <lineage>
        <taxon>Bacteria</taxon>
        <taxon>Pseudomonadati</taxon>
        <taxon>Pseudomonadota</taxon>
        <taxon>Gammaproteobacteria</taxon>
        <taxon>Cellvibrionales</taxon>
        <taxon>Spongiibacteraceae</taxon>
        <taxon>Sinobacterium</taxon>
    </lineage>
</organism>